<protein>
    <submittedName>
        <fullName evidence="1">General amino acid permease agp2</fullName>
    </submittedName>
</protein>
<evidence type="ECO:0000313" key="2">
    <source>
        <dbReference type="Proteomes" id="UP000076552"/>
    </source>
</evidence>
<sequence>MAFAAIRLFCGWKMIRGSRFVKPEDADLVWILPAVDKHEAAMAINEDEVGLRRRGALGSSK</sequence>
<organism evidence="1 2">
    <name type="scientific">Colletotrichum tofieldiae</name>
    <dbReference type="NCBI Taxonomy" id="708197"/>
    <lineage>
        <taxon>Eukaryota</taxon>
        <taxon>Fungi</taxon>
        <taxon>Dikarya</taxon>
        <taxon>Ascomycota</taxon>
        <taxon>Pezizomycotina</taxon>
        <taxon>Sordariomycetes</taxon>
        <taxon>Hypocreomycetidae</taxon>
        <taxon>Glomerellales</taxon>
        <taxon>Glomerellaceae</taxon>
        <taxon>Colletotrichum</taxon>
        <taxon>Colletotrichum spaethianum species complex</taxon>
    </lineage>
</organism>
<reference evidence="1 2" key="1">
    <citation type="submission" date="2015-06" db="EMBL/GenBank/DDBJ databases">
        <title>Survival trade-offs in plant roots during colonization by closely related pathogenic and mutualistic fungi.</title>
        <authorList>
            <person name="Hacquard S."/>
            <person name="Kracher B."/>
            <person name="Hiruma K."/>
            <person name="Weinman A."/>
            <person name="Muench P."/>
            <person name="Garrido Oter R."/>
            <person name="Ver Loren van Themaat E."/>
            <person name="Dallerey J.-F."/>
            <person name="Damm U."/>
            <person name="Henrissat B."/>
            <person name="Lespinet O."/>
            <person name="Thon M."/>
            <person name="Kemen E."/>
            <person name="McHardy A.C."/>
            <person name="Schulze-Lefert P."/>
            <person name="O'Connell R.J."/>
        </authorList>
    </citation>
    <scope>NUCLEOTIDE SEQUENCE [LARGE SCALE GENOMIC DNA]</scope>
    <source>
        <strain evidence="1 2">0861</strain>
    </source>
</reference>
<dbReference type="EMBL" id="LFIV01000270">
    <property type="protein sequence ID" value="KZL64583.1"/>
    <property type="molecule type" value="Genomic_DNA"/>
</dbReference>
<proteinExistence type="predicted"/>
<keyword evidence="2" id="KW-1185">Reference proteome</keyword>
<accession>A0A161W0C9</accession>
<evidence type="ECO:0000313" key="1">
    <source>
        <dbReference type="EMBL" id="KZL64583.1"/>
    </source>
</evidence>
<name>A0A161W0C9_9PEZI</name>
<gene>
    <name evidence="1" type="ORF">CT0861_03845</name>
</gene>
<comment type="caution">
    <text evidence="1">The sequence shown here is derived from an EMBL/GenBank/DDBJ whole genome shotgun (WGS) entry which is preliminary data.</text>
</comment>
<dbReference type="Proteomes" id="UP000076552">
    <property type="component" value="Unassembled WGS sequence"/>
</dbReference>
<dbReference type="AlphaFoldDB" id="A0A161W0C9"/>